<protein>
    <submittedName>
        <fullName evidence="2">Uncharacterized protein</fullName>
    </submittedName>
</protein>
<dbReference type="KEGG" id="apre:CNX65_20075"/>
<dbReference type="SUPFAM" id="SSF53850">
    <property type="entry name" value="Periplasmic binding protein-like II"/>
    <property type="match status" value="1"/>
</dbReference>
<accession>A0A290Z8H7</accession>
<dbReference type="EMBL" id="CP023445">
    <property type="protein sequence ID" value="ATE55296.1"/>
    <property type="molecule type" value="Genomic_DNA"/>
</dbReference>
<evidence type="ECO:0000313" key="2">
    <source>
        <dbReference type="EMBL" id="ATE55296.1"/>
    </source>
</evidence>
<organism evidence="2 3">
    <name type="scientific">Actinosynnema pretiosum</name>
    <dbReference type="NCBI Taxonomy" id="42197"/>
    <lineage>
        <taxon>Bacteria</taxon>
        <taxon>Bacillati</taxon>
        <taxon>Actinomycetota</taxon>
        <taxon>Actinomycetes</taxon>
        <taxon>Pseudonocardiales</taxon>
        <taxon>Pseudonocardiaceae</taxon>
        <taxon>Actinosynnema</taxon>
    </lineage>
</organism>
<reference evidence="2" key="1">
    <citation type="submission" date="2017-09" db="EMBL/GenBank/DDBJ databases">
        <title>Complete Genome Sequence of ansamitocin-producing Bacterium Actinosynnema pretiosum X47.</title>
        <authorList>
            <person name="Cao G."/>
            <person name="Zong G."/>
            <person name="Zhong C."/>
            <person name="Fu J."/>
        </authorList>
    </citation>
    <scope>NUCLEOTIDE SEQUENCE [LARGE SCALE GENOMIC DNA]</scope>
    <source>
        <strain evidence="2">X47</strain>
    </source>
</reference>
<dbReference type="Proteomes" id="UP000218505">
    <property type="component" value="Chromosome"/>
</dbReference>
<proteinExistence type="predicted"/>
<dbReference type="RefSeq" id="WP_096495131.1">
    <property type="nucleotide sequence ID" value="NZ_CP023445.1"/>
</dbReference>
<sequence>MADLGGEQIRQIYRGERLHWDAEGSAPITMVGRNSRSGARAAFEATFLEGNSELGITTDRDRKPRADSAGKPQRCERGQTDDLLAVVAGTPGAIGRAELGAANAAVRAGAVLKVVSLNAVAPDDPAARERCPFRAGECPCTGGAPAEGTPAHSFIRHATGERGLRIIADGGFGN</sequence>
<feature type="region of interest" description="Disordered" evidence="1">
    <location>
        <begin position="54"/>
        <end position="78"/>
    </location>
</feature>
<name>A0A290Z8H7_9PSEU</name>
<feature type="compositionally biased region" description="Basic and acidic residues" evidence="1">
    <location>
        <begin position="58"/>
        <end position="78"/>
    </location>
</feature>
<dbReference type="Gene3D" id="3.40.190.10">
    <property type="entry name" value="Periplasmic binding protein-like II"/>
    <property type="match status" value="2"/>
</dbReference>
<evidence type="ECO:0000256" key="1">
    <source>
        <dbReference type="SAM" id="MobiDB-lite"/>
    </source>
</evidence>
<dbReference type="AlphaFoldDB" id="A0A290Z8H7"/>
<keyword evidence="3" id="KW-1185">Reference proteome</keyword>
<gene>
    <name evidence="2" type="ORF">CNX65_20075</name>
</gene>
<evidence type="ECO:0000313" key="3">
    <source>
        <dbReference type="Proteomes" id="UP000218505"/>
    </source>
</evidence>